<feature type="chain" id="PRO_5045088273" evidence="2">
    <location>
        <begin position="21"/>
        <end position="249"/>
    </location>
</feature>
<evidence type="ECO:0000313" key="3">
    <source>
        <dbReference type="EMBL" id="MBM6923976.1"/>
    </source>
</evidence>
<evidence type="ECO:0000256" key="1">
    <source>
        <dbReference type="SAM" id="MobiDB-lite"/>
    </source>
</evidence>
<reference evidence="3 4" key="1">
    <citation type="journal article" date="2021" name="Sci. Rep.">
        <title>The distribution of antibiotic resistance genes in chicken gut microbiota commensals.</title>
        <authorList>
            <person name="Juricova H."/>
            <person name="Matiasovicova J."/>
            <person name="Kubasova T."/>
            <person name="Cejkova D."/>
            <person name="Rychlik I."/>
        </authorList>
    </citation>
    <scope>NUCLEOTIDE SEQUENCE [LARGE SCALE GENOMIC DNA]</scope>
    <source>
        <strain evidence="3 4">An564</strain>
    </source>
</reference>
<organism evidence="3 4">
    <name type="scientific">Hydrogenoanaerobacterium saccharovorans</name>
    <dbReference type="NCBI Taxonomy" id="474960"/>
    <lineage>
        <taxon>Bacteria</taxon>
        <taxon>Bacillati</taxon>
        <taxon>Bacillota</taxon>
        <taxon>Clostridia</taxon>
        <taxon>Eubacteriales</taxon>
        <taxon>Oscillospiraceae</taxon>
        <taxon>Hydrogenoanaerobacterium</taxon>
    </lineage>
</organism>
<proteinExistence type="predicted"/>
<sequence>MKKLLAGLLAAVLLTAPAFGDDTVWDSLEDRYYEDISQTETDITLRFLEEGDQLDWSRAVRRYHMEDSLLTRSGVDAFLTAVRSGELLSSRISYDERLMVFVEQADGTGGTAVVNPGKGELVGYLPGDEGEMFVMELTGGVKAALEDSGIDLTRAECYNLCTDGLGWGILYSDGKTELYQPLSEAPAFLEEGTAYTLEKLADLVEEHAGELIRYEGLNADLDPEKPNVVTGAQPELSPRPEKENADTGR</sequence>
<gene>
    <name evidence="3" type="ORF">H9X81_09795</name>
</gene>
<dbReference type="Proteomes" id="UP000724149">
    <property type="component" value="Unassembled WGS sequence"/>
</dbReference>
<accession>A0ABS2GPD8</accession>
<comment type="caution">
    <text evidence="3">The sequence shown here is derived from an EMBL/GenBank/DDBJ whole genome shotgun (WGS) entry which is preliminary data.</text>
</comment>
<name>A0ABS2GPD8_9FIRM</name>
<dbReference type="EMBL" id="JACSNR010000009">
    <property type="protein sequence ID" value="MBM6923976.1"/>
    <property type="molecule type" value="Genomic_DNA"/>
</dbReference>
<evidence type="ECO:0000313" key="4">
    <source>
        <dbReference type="Proteomes" id="UP000724149"/>
    </source>
</evidence>
<keyword evidence="4" id="KW-1185">Reference proteome</keyword>
<keyword evidence="2" id="KW-0732">Signal</keyword>
<feature type="signal peptide" evidence="2">
    <location>
        <begin position="1"/>
        <end position="20"/>
    </location>
</feature>
<evidence type="ECO:0000256" key="2">
    <source>
        <dbReference type="SAM" id="SignalP"/>
    </source>
</evidence>
<protein>
    <submittedName>
        <fullName evidence="3">Uncharacterized protein</fullName>
    </submittedName>
</protein>
<feature type="region of interest" description="Disordered" evidence="1">
    <location>
        <begin position="220"/>
        <end position="249"/>
    </location>
</feature>
<feature type="compositionally biased region" description="Basic and acidic residues" evidence="1">
    <location>
        <begin position="238"/>
        <end position="249"/>
    </location>
</feature>
<dbReference type="RefSeq" id="WP_204721587.1">
    <property type="nucleotide sequence ID" value="NZ_JACSNR010000009.1"/>
</dbReference>